<evidence type="ECO:0000259" key="1">
    <source>
        <dbReference type="SMART" id="SM00860"/>
    </source>
</evidence>
<dbReference type="SUPFAM" id="SSF160631">
    <property type="entry name" value="SMI1/KNR4-like"/>
    <property type="match status" value="1"/>
</dbReference>
<gene>
    <name evidence="2" type="ORF">DAERI_120140</name>
</gene>
<dbReference type="EMBL" id="BFAG01000012">
    <property type="protein sequence ID" value="GBF07147.1"/>
    <property type="molecule type" value="Genomic_DNA"/>
</dbReference>
<dbReference type="RefSeq" id="WP_103130478.1">
    <property type="nucleotide sequence ID" value="NZ_BFAG01000012.1"/>
</dbReference>
<reference evidence="3" key="1">
    <citation type="submission" date="2018-01" db="EMBL/GenBank/DDBJ databases">
        <title>Draft Genome Sequence of the Radioresistant Bacterium Deinococcus aerius TR0125, Isolated from the Higher Atmosphere above Japan.</title>
        <authorList>
            <person name="Satoh K."/>
            <person name="Arai H."/>
            <person name="Sanzen T."/>
            <person name="Kawaguchi Y."/>
            <person name="Hayashi H."/>
            <person name="Yokobori S."/>
            <person name="Yamagishi A."/>
            <person name="Oono Y."/>
            <person name="Narumi I."/>
        </authorList>
    </citation>
    <scope>NUCLEOTIDE SEQUENCE [LARGE SCALE GENOMIC DNA]</scope>
    <source>
        <strain evidence="3">TR0125</strain>
    </source>
</reference>
<dbReference type="Gene3D" id="3.40.1580.10">
    <property type="entry name" value="SMI1/KNR4-like"/>
    <property type="match status" value="1"/>
</dbReference>
<comment type="caution">
    <text evidence="2">The sequence shown here is derived from an EMBL/GenBank/DDBJ whole genome shotgun (WGS) entry which is preliminary data.</text>
</comment>
<accession>A0A2I9DW18</accession>
<evidence type="ECO:0000313" key="2">
    <source>
        <dbReference type="EMBL" id="GBF07147.1"/>
    </source>
</evidence>
<dbReference type="SMART" id="SM00860">
    <property type="entry name" value="SMI1_KNR4"/>
    <property type="match status" value="1"/>
</dbReference>
<dbReference type="OrthoDB" id="8657476at2"/>
<dbReference type="AlphaFoldDB" id="A0A2I9DW18"/>
<dbReference type="InterPro" id="IPR018958">
    <property type="entry name" value="Knr4/Smi1-like_dom"/>
</dbReference>
<feature type="domain" description="Knr4/Smi1-like" evidence="1">
    <location>
        <begin position="28"/>
        <end position="167"/>
    </location>
</feature>
<sequence>MGRFVEDLDLSTFWDDHDYYAREYTDDPLTPEKIEWVERTLGYRLPPSYLELMSYRNGGAPVKNCHRTASATSWAEDHVAMTGFLSIGKAKPSSLCGEVGSRFMIEEWGYPPIGIYFADCPSAGHDMLCLDYRACGPEGEPSVVHVDQEGGYVITPVADTFEAFIRGLESEEAFSP</sequence>
<dbReference type="Pfam" id="PF09346">
    <property type="entry name" value="SMI1_KNR4"/>
    <property type="match status" value="1"/>
</dbReference>
<organism evidence="2 3">
    <name type="scientific">Deinococcus aerius</name>
    <dbReference type="NCBI Taxonomy" id="200253"/>
    <lineage>
        <taxon>Bacteria</taxon>
        <taxon>Thermotogati</taxon>
        <taxon>Deinococcota</taxon>
        <taxon>Deinococci</taxon>
        <taxon>Deinococcales</taxon>
        <taxon>Deinococcaceae</taxon>
        <taxon>Deinococcus</taxon>
    </lineage>
</organism>
<dbReference type="InterPro" id="IPR037883">
    <property type="entry name" value="Knr4/Smi1-like_sf"/>
</dbReference>
<name>A0A2I9DW18_9DEIO</name>
<protein>
    <recommendedName>
        <fullName evidence="1">Knr4/Smi1-like domain-containing protein</fullName>
    </recommendedName>
</protein>
<dbReference type="Proteomes" id="UP000236569">
    <property type="component" value="Unassembled WGS sequence"/>
</dbReference>
<proteinExistence type="predicted"/>
<evidence type="ECO:0000313" key="3">
    <source>
        <dbReference type="Proteomes" id="UP000236569"/>
    </source>
</evidence>
<keyword evidence="3" id="KW-1185">Reference proteome</keyword>